<proteinExistence type="predicted"/>
<dbReference type="Pfam" id="PF02179">
    <property type="entry name" value="BAG"/>
    <property type="match status" value="1"/>
</dbReference>
<dbReference type="InterPro" id="IPR003103">
    <property type="entry name" value="BAG_domain"/>
</dbReference>
<reference evidence="4 5" key="1">
    <citation type="submission" date="2018-06" db="EMBL/GenBank/DDBJ databases">
        <title>The Genome of Cuscuta australis (Dodder) Provides Insight into the Evolution of Plant Parasitism.</title>
        <authorList>
            <person name="Liu H."/>
        </authorList>
    </citation>
    <scope>NUCLEOTIDE SEQUENCE [LARGE SCALE GENOMIC DNA]</scope>
    <source>
        <strain evidence="5">cv. Yunnan</strain>
        <tissue evidence="4">Vines</tissue>
    </source>
</reference>
<evidence type="ECO:0000256" key="2">
    <source>
        <dbReference type="SAM" id="MobiDB-lite"/>
    </source>
</evidence>
<dbReference type="Gene3D" id="1.20.58.120">
    <property type="entry name" value="BAG domain"/>
    <property type="match status" value="1"/>
</dbReference>
<evidence type="ECO:0000256" key="1">
    <source>
        <dbReference type="ARBA" id="ARBA00023186"/>
    </source>
</evidence>
<dbReference type="GO" id="GO:0050821">
    <property type="term" value="P:protein stabilization"/>
    <property type="evidence" value="ECO:0007669"/>
    <property type="project" value="TreeGrafter"/>
</dbReference>
<dbReference type="SUPFAM" id="SSF63491">
    <property type="entry name" value="BAG domain"/>
    <property type="match status" value="1"/>
</dbReference>
<evidence type="ECO:0000259" key="3">
    <source>
        <dbReference type="PROSITE" id="PS51035"/>
    </source>
</evidence>
<dbReference type="GO" id="GO:0005737">
    <property type="term" value="C:cytoplasm"/>
    <property type="evidence" value="ECO:0007669"/>
    <property type="project" value="TreeGrafter"/>
</dbReference>
<feature type="domain" description="BAG" evidence="3">
    <location>
        <begin position="130"/>
        <end position="173"/>
    </location>
</feature>
<dbReference type="InterPro" id="IPR039773">
    <property type="entry name" value="BAG_chaperone_regulator"/>
</dbReference>
<gene>
    <name evidence="4" type="ORF">DM860_011688</name>
</gene>
<protein>
    <recommendedName>
        <fullName evidence="3">BAG domain-containing protein</fullName>
    </recommendedName>
</protein>
<dbReference type="PANTHER" id="PTHR12329:SF38">
    <property type="entry name" value="BAG FAMILY MOLECULAR CHAPERONE REGULATOR-LIKE PROTEIN"/>
    <property type="match status" value="1"/>
</dbReference>
<feature type="region of interest" description="Disordered" evidence="2">
    <location>
        <begin position="1"/>
        <end position="30"/>
    </location>
</feature>
<dbReference type="SMART" id="SM00264">
    <property type="entry name" value="BAG"/>
    <property type="match status" value="1"/>
</dbReference>
<dbReference type="InterPro" id="IPR036533">
    <property type="entry name" value="BAG_dom_sf"/>
</dbReference>
<accession>A0A328DJR6</accession>
<evidence type="ECO:0000313" key="5">
    <source>
        <dbReference type="Proteomes" id="UP000249390"/>
    </source>
</evidence>
<dbReference type="GO" id="GO:0000774">
    <property type="term" value="F:adenyl-nucleotide exchange factor activity"/>
    <property type="evidence" value="ECO:0007669"/>
    <property type="project" value="TreeGrafter"/>
</dbReference>
<dbReference type="AlphaFoldDB" id="A0A328DJR6"/>
<sequence length="195" mass="21437">MLKIKKTNSAAASAVKRTFSPAETNGSRGSGAAAWEFRSGGMLVQKRSCDCHNQTGTTGFKDGSKPALMEEAPGVERPHFEARKLAKMAVPSKEITAIRVEIDRLAKQVGDVEMEAYGGKKVGEGVILNMIELLMNQLLKLDGISAEGDDVKVQRRMQVKRVQKYIQNLDLLMTGHSTLERNNNNTVNTHTSIFF</sequence>
<dbReference type="EMBL" id="NQVE01000143">
    <property type="protein sequence ID" value="RAL44411.1"/>
    <property type="molecule type" value="Genomic_DNA"/>
</dbReference>
<dbReference type="PANTHER" id="PTHR12329">
    <property type="entry name" value="BCL2-ASSOCIATED ATHANOGENE"/>
    <property type="match status" value="1"/>
</dbReference>
<name>A0A328DJR6_9ASTE</name>
<dbReference type="Proteomes" id="UP000249390">
    <property type="component" value="Unassembled WGS sequence"/>
</dbReference>
<keyword evidence="1" id="KW-0143">Chaperone</keyword>
<dbReference type="PROSITE" id="PS51035">
    <property type="entry name" value="BAG"/>
    <property type="match status" value="1"/>
</dbReference>
<keyword evidence="5" id="KW-1185">Reference proteome</keyword>
<evidence type="ECO:0000313" key="4">
    <source>
        <dbReference type="EMBL" id="RAL44411.1"/>
    </source>
</evidence>
<dbReference type="GO" id="GO:0051087">
    <property type="term" value="F:protein-folding chaperone binding"/>
    <property type="evidence" value="ECO:0007669"/>
    <property type="project" value="InterPro"/>
</dbReference>
<comment type="caution">
    <text evidence="4">The sequence shown here is derived from an EMBL/GenBank/DDBJ whole genome shotgun (WGS) entry which is preliminary data.</text>
</comment>
<organism evidence="4 5">
    <name type="scientific">Cuscuta australis</name>
    <dbReference type="NCBI Taxonomy" id="267555"/>
    <lineage>
        <taxon>Eukaryota</taxon>
        <taxon>Viridiplantae</taxon>
        <taxon>Streptophyta</taxon>
        <taxon>Embryophyta</taxon>
        <taxon>Tracheophyta</taxon>
        <taxon>Spermatophyta</taxon>
        <taxon>Magnoliopsida</taxon>
        <taxon>eudicotyledons</taxon>
        <taxon>Gunneridae</taxon>
        <taxon>Pentapetalae</taxon>
        <taxon>asterids</taxon>
        <taxon>lamiids</taxon>
        <taxon>Solanales</taxon>
        <taxon>Convolvulaceae</taxon>
        <taxon>Cuscuteae</taxon>
        <taxon>Cuscuta</taxon>
        <taxon>Cuscuta subgen. Grammica</taxon>
        <taxon>Cuscuta sect. Cleistogrammica</taxon>
    </lineage>
</organism>